<evidence type="ECO:0000259" key="1">
    <source>
        <dbReference type="Pfam" id="PF11716"/>
    </source>
</evidence>
<keyword evidence="2" id="KW-0413">Isomerase</keyword>
<feature type="domain" description="Mycothiol-dependent maleylpyruvate isomerase metal-binding" evidence="1">
    <location>
        <begin position="10"/>
        <end position="95"/>
    </location>
</feature>
<keyword evidence="3" id="KW-1185">Reference proteome</keyword>
<proteinExistence type="predicted"/>
<evidence type="ECO:0000313" key="2">
    <source>
        <dbReference type="EMBL" id="MFC1407938.1"/>
    </source>
</evidence>
<dbReference type="Proteomes" id="UP001592582">
    <property type="component" value="Unassembled WGS sequence"/>
</dbReference>
<dbReference type="RefSeq" id="WP_380501299.1">
    <property type="nucleotide sequence ID" value="NZ_JBHEZX010000001.1"/>
</dbReference>
<dbReference type="Pfam" id="PF11716">
    <property type="entry name" value="MDMPI_N"/>
    <property type="match status" value="1"/>
</dbReference>
<reference evidence="2 3" key="1">
    <citation type="submission" date="2024-09" db="EMBL/GenBank/DDBJ databases">
        <authorList>
            <person name="Lee S.D."/>
        </authorList>
    </citation>
    <scope>NUCLEOTIDE SEQUENCE [LARGE SCALE GENOMIC DNA]</scope>
    <source>
        <strain evidence="2 3">N1-1</strain>
    </source>
</reference>
<name>A0ABV6V2M8_9ACTN</name>
<sequence length="155" mass="16211">MGLDGVMDGFRAEARALGRAVAGLTGEQWGRPTGCAPWSVADLFAHTSGAVDRLPGMLAEQPPERAEVSAADYYRPDARFSPEVNALRIAAAQQHPGGPALVEALLLGPEGDPAHLAALGWDRSAFLAKATGRLPLSAEESATVDRLGLTWLTLG</sequence>
<accession>A0ABV6V2M8</accession>
<comment type="caution">
    <text evidence="2">The sequence shown here is derived from an EMBL/GenBank/DDBJ whole genome shotgun (WGS) entry which is preliminary data.</text>
</comment>
<dbReference type="EMBL" id="JBHEZX010000001">
    <property type="protein sequence ID" value="MFC1407938.1"/>
    <property type="molecule type" value="Genomic_DNA"/>
</dbReference>
<evidence type="ECO:0000313" key="3">
    <source>
        <dbReference type="Proteomes" id="UP001592582"/>
    </source>
</evidence>
<dbReference type="GO" id="GO:0016853">
    <property type="term" value="F:isomerase activity"/>
    <property type="evidence" value="ECO:0007669"/>
    <property type="project" value="UniProtKB-KW"/>
</dbReference>
<gene>
    <name evidence="2" type="ORF">ACEZDG_01440</name>
</gene>
<protein>
    <submittedName>
        <fullName evidence="2">Maleylpyruvate isomerase N-terminal domain-containing protein</fullName>
    </submittedName>
</protein>
<dbReference type="SUPFAM" id="SSF109854">
    <property type="entry name" value="DinB/YfiT-like putative metalloenzymes"/>
    <property type="match status" value="1"/>
</dbReference>
<organism evidence="2 3">
    <name type="scientific">Streptacidiphilus alkalitolerans</name>
    <dbReference type="NCBI Taxonomy" id="3342712"/>
    <lineage>
        <taxon>Bacteria</taxon>
        <taxon>Bacillati</taxon>
        <taxon>Actinomycetota</taxon>
        <taxon>Actinomycetes</taxon>
        <taxon>Kitasatosporales</taxon>
        <taxon>Streptomycetaceae</taxon>
        <taxon>Streptacidiphilus</taxon>
    </lineage>
</organism>
<dbReference type="Gene3D" id="1.20.120.450">
    <property type="entry name" value="dinb family like domain"/>
    <property type="match status" value="1"/>
</dbReference>
<dbReference type="InterPro" id="IPR034660">
    <property type="entry name" value="DinB/YfiT-like"/>
</dbReference>
<dbReference type="InterPro" id="IPR024344">
    <property type="entry name" value="MDMPI_metal-binding"/>
</dbReference>